<name>A0ABP8HZ34_9BURK</name>
<dbReference type="InterPro" id="IPR036388">
    <property type="entry name" value="WH-like_DNA-bd_sf"/>
</dbReference>
<sequence length="155" mass="17763">MTELDRTDRKILDILQREGRMPMTELAQQIGLSTSPCTERVRRMEREGVITGYHARLDPQALGKTLLVFVEITLSSKSADVFDKVRKELLHVPEVMECHLVSGGFDYLVKARLRAMSDYRRLLGDLLKKLPVPAESNSYVVMEEVKESLYLPLDR</sequence>
<dbReference type="PROSITE" id="PS00519">
    <property type="entry name" value="HTH_ASNC_1"/>
    <property type="match status" value="1"/>
</dbReference>
<dbReference type="RefSeq" id="WP_345539250.1">
    <property type="nucleotide sequence ID" value="NZ_BAABGJ010000056.1"/>
</dbReference>
<evidence type="ECO:0000256" key="4">
    <source>
        <dbReference type="ARBA" id="ARBA00023163"/>
    </source>
</evidence>
<feature type="domain" description="HTH asnC-type" evidence="5">
    <location>
        <begin position="4"/>
        <end position="65"/>
    </location>
</feature>
<organism evidence="6 7">
    <name type="scientific">Variovorax defluvii</name>
    <dbReference type="NCBI Taxonomy" id="913761"/>
    <lineage>
        <taxon>Bacteria</taxon>
        <taxon>Pseudomonadati</taxon>
        <taxon>Pseudomonadota</taxon>
        <taxon>Betaproteobacteria</taxon>
        <taxon>Burkholderiales</taxon>
        <taxon>Comamonadaceae</taxon>
        <taxon>Variovorax</taxon>
    </lineage>
</organism>
<dbReference type="PANTHER" id="PTHR30154">
    <property type="entry name" value="LEUCINE-RESPONSIVE REGULATORY PROTEIN"/>
    <property type="match status" value="1"/>
</dbReference>
<dbReference type="SMART" id="SM00344">
    <property type="entry name" value="HTH_ASNC"/>
    <property type="match status" value="1"/>
</dbReference>
<dbReference type="Pfam" id="PF13412">
    <property type="entry name" value="HTH_24"/>
    <property type="match status" value="1"/>
</dbReference>
<dbReference type="PROSITE" id="PS50956">
    <property type="entry name" value="HTH_ASNC_2"/>
    <property type="match status" value="1"/>
</dbReference>
<dbReference type="InterPro" id="IPR019885">
    <property type="entry name" value="Tscrpt_reg_HTH_AsnC-type_CS"/>
</dbReference>
<gene>
    <name evidence="6" type="ORF">GCM10023165_33070</name>
</gene>
<keyword evidence="3" id="KW-0010">Activator</keyword>
<dbReference type="Gene3D" id="3.30.70.920">
    <property type="match status" value="1"/>
</dbReference>
<dbReference type="InterPro" id="IPR011008">
    <property type="entry name" value="Dimeric_a/b-barrel"/>
</dbReference>
<keyword evidence="4" id="KW-0804">Transcription</keyword>
<dbReference type="EMBL" id="BAABGJ010000056">
    <property type="protein sequence ID" value="GAA4347870.1"/>
    <property type="molecule type" value="Genomic_DNA"/>
</dbReference>
<accession>A0ABP8HZ34</accession>
<dbReference type="PANTHER" id="PTHR30154:SF0">
    <property type="entry name" value="LEUCINE-RESPONSIVE REGULATORY PROTEIN"/>
    <property type="match status" value="1"/>
</dbReference>
<dbReference type="SUPFAM" id="SSF54909">
    <property type="entry name" value="Dimeric alpha+beta barrel"/>
    <property type="match status" value="1"/>
</dbReference>
<dbReference type="InterPro" id="IPR011991">
    <property type="entry name" value="ArsR-like_HTH"/>
</dbReference>
<dbReference type="Proteomes" id="UP001500975">
    <property type="component" value="Unassembled WGS sequence"/>
</dbReference>
<dbReference type="CDD" id="cd00090">
    <property type="entry name" value="HTH_ARSR"/>
    <property type="match status" value="1"/>
</dbReference>
<keyword evidence="7" id="KW-1185">Reference proteome</keyword>
<protein>
    <submittedName>
        <fullName evidence="6">Winged helix-turn-helix transcriptional regulator</fullName>
    </submittedName>
</protein>
<evidence type="ECO:0000313" key="7">
    <source>
        <dbReference type="Proteomes" id="UP001500975"/>
    </source>
</evidence>
<keyword evidence="2" id="KW-0238">DNA-binding</keyword>
<dbReference type="InterPro" id="IPR019888">
    <property type="entry name" value="Tscrpt_reg_AsnC-like"/>
</dbReference>
<dbReference type="InterPro" id="IPR000485">
    <property type="entry name" value="AsnC-type_HTH_dom"/>
</dbReference>
<dbReference type="PRINTS" id="PR00033">
    <property type="entry name" value="HTHASNC"/>
</dbReference>
<dbReference type="InterPro" id="IPR019887">
    <property type="entry name" value="Tscrpt_reg_AsnC/Lrp_C"/>
</dbReference>
<proteinExistence type="predicted"/>
<evidence type="ECO:0000256" key="2">
    <source>
        <dbReference type="ARBA" id="ARBA00023125"/>
    </source>
</evidence>
<keyword evidence="1" id="KW-0805">Transcription regulation</keyword>
<dbReference type="Pfam" id="PF01037">
    <property type="entry name" value="AsnC_trans_reg"/>
    <property type="match status" value="1"/>
</dbReference>
<comment type="caution">
    <text evidence="6">The sequence shown here is derived from an EMBL/GenBank/DDBJ whole genome shotgun (WGS) entry which is preliminary data.</text>
</comment>
<dbReference type="InterPro" id="IPR036390">
    <property type="entry name" value="WH_DNA-bd_sf"/>
</dbReference>
<dbReference type="SUPFAM" id="SSF46785">
    <property type="entry name" value="Winged helix' DNA-binding domain"/>
    <property type="match status" value="1"/>
</dbReference>
<reference evidence="7" key="1">
    <citation type="journal article" date="2019" name="Int. J. Syst. Evol. Microbiol.">
        <title>The Global Catalogue of Microorganisms (GCM) 10K type strain sequencing project: providing services to taxonomists for standard genome sequencing and annotation.</title>
        <authorList>
            <consortium name="The Broad Institute Genomics Platform"/>
            <consortium name="The Broad Institute Genome Sequencing Center for Infectious Disease"/>
            <person name="Wu L."/>
            <person name="Ma J."/>
        </authorList>
    </citation>
    <scope>NUCLEOTIDE SEQUENCE [LARGE SCALE GENOMIC DNA]</scope>
    <source>
        <strain evidence="7">JCM 17804</strain>
    </source>
</reference>
<evidence type="ECO:0000259" key="5">
    <source>
        <dbReference type="PROSITE" id="PS50956"/>
    </source>
</evidence>
<dbReference type="Gene3D" id="1.10.10.10">
    <property type="entry name" value="Winged helix-like DNA-binding domain superfamily/Winged helix DNA-binding domain"/>
    <property type="match status" value="1"/>
</dbReference>
<evidence type="ECO:0000256" key="1">
    <source>
        <dbReference type="ARBA" id="ARBA00023015"/>
    </source>
</evidence>
<evidence type="ECO:0000256" key="3">
    <source>
        <dbReference type="ARBA" id="ARBA00023159"/>
    </source>
</evidence>
<evidence type="ECO:0000313" key="6">
    <source>
        <dbReference type="EMBL" id="GAA4347870.1"/>
    </source>
</evidence>